<evidence type="ECO:0000313" key="2">
    <source>
        <dbReference type="Proteomes" id="UP000593802"/>
    </source>
</evidence>
<dbReference type="KEGG" id="eff:skT53_06220"/>
<sequence>MAKISRSILGTLMFLSLTGCTNFSQPVSVNPNVSVQKEEPAIVVPEAVKQKLAEPGNAQRNDIRKFPYPYEAMLSIASDIDDTTVEEFKQYHRFLNTKETTPYGQGVGLDISDSMFMYMGNDQQVKVDKEGHGMNFVMTYFDGLNPNQIHNAAQIDYFFKAGWIDSLHGYGDFSRKNTHDISFNRSLVEKAWQALNQSGIHPKVLINHGDEANVGNFGGYSPNRVTKYQEGDVPKSPYYNADLTLKNGIHYIWNSIAESEFGHDSPIFEIKLRDGQKVWGFHRYTHELKGSQYNWNWSPRDLHLQLTNQHLDELIKKHQYSILAQHFGGYNLGFPLGEEDIKSLRELASYQEQGKILVARTSRLLDYSAAQQFVDYTVAHEEGKMWINIKSIKDPIFGVEEPSIEQVRGLTFYTDDPENTILLLNLTPIPSSEVQRNKADSSGKKSISIRWFAADYTDYTKNAP</sequence>
<gene>
    <name evidence="1" type="ORF">skT53_06220</name>
</gene>
<dbReference type="PROSITE" id="PS51257">
    <property type="entry name" value="PROKAR_LIPOPROTEIN"/>
    <property type="match status" value="1"/>
</dbReference>
<dbReference type="EMBL" id="AP023366">
    <property type="protein sequence ID" value="BCJ85637.1"/>
    <property type="molecule type" value="Genomic_DNA"/>
</dbReference>
<dbReference type="Proteomes" id="UP000593802">
    <property type="component" value="Chromosome"/>
</dbReference>
<organism evidence="1 2">
    <name type="scientific">Effusibacillus dendaii</name>
    <dbReference type="NCBI Taxonomy" id="2743772"/>
    <lineage>
        <taxon>Bacteria</taxon>
        <taxon>Bacillati</taxon>
        <taxon>Bacillota</taxon>
        <taxon>Bacilli</taxon>
        <taxon>Bacillales</taxon>
        <taxon>Alicyclobacillaceae</taxon>
        <taxon>Effusibacillus</taxon>
    </lineage>
</organism>
<accession>A0A7I8D6L5</accession>
<reference evidence="1 2" key="1">
    <citation type="submission" date="2020-08" db="EMBL/GenBank/DDBJ databases">
        <title>Complete Genome Sequence of Effusibacillus dendaii Strain skT53, Isolated from Farmland soil.</title>
        <authorList>
            <person name="Konishi T."/>
            <person name="Kawasaki H."/>
        </authorList>
    </citation>
    <scope>NUCLEOTIDE SEQUENCE [LARGE SCALE GENOMIC DNA]</scope>
    <source>
        <strain evidence="2">skT53</strain>
    </source>
</reference>
<keyword evidence="2" id="KW-1185">Reference proteome</keyword>
<dbReference type="RefSeq" id="WP_200759737.1">
    <property type="nucleotide sequence ID" value="NZ_AP023366.1"/>
</dbReference>
<protein>
    <recommendedName>
        <fullName evidence="3">Lipoprotein</fullName>
    </recommendedName>
</protein>
<name>A0A7I8D6L5_9BACL</name>
<proteinExistence type="predicted"/>
<dbReference type="AlphaFoldDB" id="A0A7I8D6L5"/>
<evidence type="ECO:0000313" key="1">
    <source>
        <dbReference type="EMBL" id="BCJ85637.1"/>
    </source>
</evidence>
<evidence type="ECO:0008006" key="3">
    <source>
        <dbReference type="Google" id="ProtNLM"/>
    </source>
</evidence>